<reference evidence="1" key="1">
    <citation type="submission" date="2019-04" db="EMBL/GenBank/DDBJ databases">
        <title>Microbes associate with the intestines of laboratory mice.</title>
        <authorList>
            <person name="Navarre W."/>
            <person name="Wong E."/>
            <person name="Huang K."/>
            <person name="Tropini C."/>
            <person name="Ng K."/>
            <person name="Yu B."/>
        </authorList>
    </citation>
    <scope>NUCLEOTIDE SEQUENCE</scope>
    <source>
        <strain evidence="1">NM01_1-7b</strain>
    </source>
</reference>
<dbReference type="EMBL" id="SRYA01000002">
    <property type="protein sequence ID" value="TGY98086.1"/>
    <property type="molecule type" value="Genomic_DNA"/>
</dbReference>
<name>A0AC61S258_9FIRM</name>
<proteinExistence type="predicted"/>
<protein>
    <submittedName>
        <fullName evidence="1">Response regulator</fullName>
    </submittedName>
</protein>
<dbReference type="Proteomes" id="UP000304953">
    <property type="component" value="Unassembled WGS sequence"/>
</dbReference>
<evidence type="ECO:0000313" key="2">
    <source>
        <dbReference type="Proteomes" id="UP000304953"/>
    </source>
</evidence>
<accession>A0AC61S258</accession>
<sequence length="376" mass="44013">MAGNGWQKNSRGESYFPEGRQVVNTVVILDHESKNIEGYRRMLEASREQIDCEFFQYPEKALDYVKSHPTAVLISELAMPVMSGKEVFDMVEMLSPSTVRIAMTQMDSVAETLEIFNQIRIFKLILKPFFLPEDLINPIQQALEYHKELEQEELRIKKMEQERLRLDQLWQQLTDKLEKKKNRYKGIYQVASGIIRGNLNSEMKGLNAQEAGFAAEVCEELLQEFMRYYMFEERDWQFHVRYLQVRFSYPEDGCILQIKNNTGSEAPREILPEIAYGIFLGGYLCQMLFYSYRTLMLVEKEGAVYVLRMFCQHSSGRKSYKITDEGVRNLMINFIREIAKALSFRMASGVKEQKFAVRLYFRKEDGCNECDNYGAL</sequence>
<gene>
    <name evidence="1" type="ORF">E5329_01375</name>
</gene>
<evidence type="ECO:0000313" key="1">
    <source>
        <dbReference type="EMBL" id="TGY98086.1"/>
    </source>
</evidence>
<comment type="caution">
    <text evidence="1">The sequence shown here is derived from an EMBL/GenBank/DDBJ whole genome shotgun (WGS) entry which is preliminary data.</text>
</comment>
<organism evidence="1 2">
    <name type="scientific">Petralouisia muris</name>
    <dbReference type="NCBI Taxonomy" id="3032872"/>
    <lineage>
        <taxon>Bacteria</taxon>
        <taxon>Bacillati</taxon>
        <taxon>Bacillota</taxon>
        <taxon>Clostridia</taxon>
        <taxon>Lachnospirales</taxon>
        <taxon>Lachnospiraceae</taxon>
        <taxon>Petralouisia</taxon>
    </lineage>
</organism>
<keyword evidence="2" id="KW-1185">Reference proteome</keyword>